<dbReference type="PANTHER" id="PTHR21324">
    <property type="entry name" value="FASTING-INDUCIBLE INTEGRAL MEMBRANE PROTEIN TM6P1-RELATED"/>
    <property type="match status" value="1"/>
</dbReference>
<protein>
    <submittedName>
        <fullName evidence="2">DRAM1 isoform 6</fullName>
    </submittedName>
</protein>
<sequence length="45" mass="5111">FLRGMAFVPFLLVTWSSAAFIISYVVAVLSGHVNPFLPYISYFLR</sequence>
<feature type="transmembrane region" description="Helical" evidence="1">
    <location>
        <begin position="7"/>
        <end position="29"/>
    </location>
</feature>
<feature type="non-terminal residue" evidence="2">
    <location>
        <position position="1"/>
    </location>
</feature>
<keyword evidence="1" id="KW-0812">Transmembrane</keyword>
<keyword evidence="1" id="KW-1133">Transmembrane helix</keyword>
<name>A0A2J8N060_PANTR</name>
<evidence type="ECO:0000256" key="1">
    <source>
        <dbReference type="SAM" id="Phobius"/>
    </source>
</evidence>
<proteinExistence type="predicted"/>
<accession>A0A2J8N060</accession>
<reference evidence="2 3" key="1">
    <citation type="submission" date="2017-12" db="EMBL/GenBank/DDBJ databases">
        <title>High-resolution comparative analysis of great ape genomes.</title>
        <authorList>
            <person name="Pollen A."/>
            <person name="Hastie A."/>
            <person name="Hormozdiari F."/>
            <person name="Dougherty M."/>
            <person name="Liu R."/>
            <person name="Chaisson M."/>
            <person name="Hoppe E."/>
            <person name="Hill C."/>
            <person name="Pang A."/>
            <person name="Hillier L."/>
            <person name="Baker C."/>
            <person name="Armstrong J."/>
            <person name="Shendure J."/>
            <person name="Paten B."/>
            <person name="Wilson R."/>
            <person name="Chao H."/>
            <person name="Schneider V."/>
            <person name="Ventura M."/>
            <person name="Kronenberg Z."/>
            <person name="Murali S."/>
            <person name="Gordon D."/>
            <person name="Cantsilieris S."/>
            <person name="Munson K."/>
            <person name="Nelson B."/>
            <person name="Raja A."/>
            <person name="Underwood J."/>
            <person name="Diekhans M."/>
            <person name="Fiddes I."/>
            <person name="Haussler D."/>
            <person name="Eichler E."/>
        </authorList>
    </citation>
    <scope>NUCLEOTIDE SEQUENCE [LARGE SCALE GENOMIC DNA]</scope>
    <source>
        <strain evidence="2">Yerkes chimp pedigree #C0471</strain>
    </source>
</reference>
<evidence type="ECO:0000313" key="2">
    <source>
        <dbReference type="EMBL" id="PNI65145.1"/>
    </source>
</evidence>
<comment type="caution">
    <text evidence="2">The sequence shown here is derived from an EMBL/GenBank/DDBJ whole genome shotgun (WGS) entry which is preliminary data.</text>
</comment>
<keyword evidence="1" id="KW-0472">Membrane</keyword>
<evidence type="ECO:0000313" key="3">
    <source>
        <dbReference type="Proteomes" id="UP000236370"/>
    </source>
</evidence>
<organism evidence="2 3">
    <name type="scientific">Pan troglodytes</name>
    <name type="common">Chimpanzee</name>
    <dbReference type="NCBI Taxonomy" id="9598"/>
    <lineage>
        <taxon>Eukaryota</taxon>
        <taxon>Metazoa</taxon>
        <taxon>Chordata</taxon>
        <taxon>Craniata</taxon>
        <taxon>Vertebrata</taxon>
        <taxon>Euteleostomi</taxon>
        <taxon>Mammalia</taxon>
        <taxon>Eutheria</taxon>
        <taxon>Euarchontoglires</taxon>
        <taxon>Primates</taxon>
        <taxon>Haplorrhini</taxon>
        <taxon>Catarrhini</taxon>
        <taxon>Hominidae</taxon>
        <taxon>Pan</taxon>
    </lineage>
</organism>
<dbReference type="Proteomes" id="UP000236370">
    <property type="component" value="Unassembled WGS sequence"/>
</dbReference>
<dbReference type="EMBL" id="NBAG03000240">
    <property type="protein sequence ID" value="PNI65145.1"/>
    <property type="molecule type" value="Genomic_DNA"/>
</dbReference>
<dbReference type="AlphaFoldDB" id="A0A2J8N060"/>
<dbReference type="PANTHER" id="PTHR21324:SF11">
    <property type="entry name" value="DNA DAMAGE-REGULATED AUTOPHAGY MODULATOR PROTEIN 1"/>
    <property type="match status" value="1"/>
</dbReference>
<gene>
    <name evidence="2" type="ORF">CK820_G0016090</name>
</gene>
<dbReference type="InterPro" id="IPR050911">
    <property type="entry name" value="DRAM/TMEM150_Autophagy_Mod"/>
</dbReference>